<dbReference type="NCBIfam" id="TIGR01683">
    <property type="entry name" value="thiS"/>
    <property type="match status" value="1"/>
</dbReference>
<proteinExistence type="predicted"/>
<name>A0ABW2N467_9ACTN</name>
<comment type="caution">
    <text evidence="1">The sequence shown here is derived from an EMBL/GenBank/DDBJ whole genome shotgun (WGS) entry which is preliminary data.</text>
</comment>
<dbReference type="SUPFAM" id="SSF54285">
    <property type="entry name" value="MoaD/ThiS"/>
    <property type="match status" value="1"/>
</dbReference>
<dbReference type="EMBL" id="JBHTCH010000014">
    <property type="protein sequence ID" value="MFC7360695.1"/>
    <property type="molecule type" value="Genomic_DNA"/>
</dbReference>
<dbReference type="PANTHER" id="PTHR34472:SF1">
    <property type="entry name" value="SULFUR CARRIER PROTEIN THIS"/>
    <property type="match status" value="1"/>
</dbReference>
<dbReference type="InterPro" id="IPR003749">
    <property type="entry name" value="ThiS/MoaD-like"/>
</dbReference>
<dbReference type="Gene3D" id="3.10.20.30">
    <property type="match status" value="1"/>
</dbReference>
<sequence length="62" mass="6298">MRITLNGSVVVTTAPTVAQLLGDVPPGRAVAVNREVVPRSAHVSHPVTDGDEVEVVEAVAGG</sequence>
<dbReference type="InterPro" id="IPR012675">
    <property type="entry name" value="Beta-grasp_dom_sf"/>
</dbReference>
<dbReference type="PANTHER" id="PTHR34472">
    <property type="entry name" value="SULFUR CARRIER PROTEIN THIS"/>
    <property type="match status" value="1"/>
</dbReference>
<dbReference type="InterPro" id="IPR010035">
    <property type="entry name" value="Thi_S"/>
</dbReference>
<dbReference type="Pfam" id="PF02597">
    <property type="entry name" value="ThiS"/>
    <property type="match status" value="1"/>
</dbReference>
<protein>
    <submittedName>
        <fullName evidence="1">Sulfur carrier protein ThiS</fullName>
    </submittedName>
</protein>
<keyword evidence="2" id="KW-1185">Reference proteome</keyword>
<dbReference type="InterPro" id="IPR016155">
    <property type="entry name" value="Mopterin_synth/thiamin_S_b"/>
</dbReference>
<evidence type="ECO:0000313" key="1">
    <source>
        <dbReference type="EMBL" id="MFC7360695.1"/>
    </source>
</evidence>
<dbReference type="RefSeq" id="WP_255888775.1">
    <property type="nucleotide sequence ID" value="NZ_JAFMZM010000001.1"/>
</dbReference>
<reference evidence="2" key="1">
    <citation type="journal article" date="2019" name="Int. J. Syst. Evol. Microbiol.">
        <title>The Global Catalogue of Microorganisms (GCM) 10K type strain sequencing project: providing services to taxonomists for standard genome sequencing and annotation.</title>
        <authorList>
            <consortium name="The Broad Institute Genomics Platform"/>
            <consortium name="The Broad Institute Genome Sequencing Center for Infectious Disease"/>
            <person name="Wu L."/>
            <person name="Ma J."/>
        </authorList>
    </citation>
    <scope>NUCLEOTIDE SEQUENCE [LARGE SCALE GENOMIC DNA]</scope>
    <source>
        <strain evidence="2">FCH27</strain>
    </source>
</reference>
<dbReference type="CDD" id="cd00565">
    <property type="entry name" value="Ubl_ThiS"/>
    <property type="match status" value="1"/>
</dbReference>
<accession>A0ABW2N467</accession>
<evidence type="ECO:0000313" key="2">
    <source>
        <dbReference type="Proteomes" id="UP001596524"/>
    </source>
</evidence>
<gene>
    <name evidence="1" type="primary">thiS</name>
    <name evidence="1" type="ORF">ACFQO6_10470</name>
</gene>
<organism evidence="1 2">
    <name type="scientific">Nocardioides astragali</name>
    <dbReference type="NCBI Taxonomy" id="1776736"/>
    <lineage>
        <taxon>Bacteria</taxon>
        <taxon>Bacillati</taxon>
        <taxon>Actinomycetota</taxon>
        <taxon>Actinomycetes</taxon>
        <taxon>Propionibacteriales</taxon>
        <taxon>Nocardioidaceae</taxon>
        <taxon>Nocardioides</taxon>
    </lineage>
</organism>
<dbReference type="Proteomes" id="UP001596524">
    <property type="component" value="Unassembled WGS sequence"/>
</dbReference>